<sequence length="171" mass="19666">MIKPFRKLKLRSYIFAQKKLRELCLKLTAQGGRRTIVGFGDWSNQDIGGLIKKCPAGPVKPLERMLRKYCRVESIDEFRTSKLHNDCHRSLDHQYSKRKCRDGKERTLKVHGVLHCKNNGCHGMTVNRDVNASKNMLLLLQLKMRGEDRPPAFCRASTQEEQQQVSTSAVL</sequence>
<reference evidence="2" key="2">
    <citation type="submission" date="2010-04" db="EMBL/GenBank/DDBJ databases">
        <authorList>
            <person name="Buell R."/>
            <person name="Hamilton J."/>
            <person name="Hostetler J."/>
        </authorList>
    </citation>
    <scope>NUCLEOTIDE SEQUENCE [LARGE SCALE GENOMIC DNA]</scope>
    <source>
        <strain evidence="2">DAOM:BR144</strain>
    </source>
</reference>
<evidence type="ECO:0000313" key="2">
    <source>
        <dbReference type="Proteomes" id="UP000019132"/>
    </source>
</evidence>
<organism evidence="1 2">
    <name type="scientific">Globisporangium ultimum (strain ATCC 200006 / CBS 805.95 / DAOM BR144)</name>
    <name type="common">Pythium ultimum</name>
    <dbReference type="NCBI Taxonomy" id="431595"/>
    <lineage>
        <taxon>Eukaryota</taxon>
        <taxon>Sar</taxon>
        <taxon>Stramenopiles</taxon>
        <taxon>Oomycota</taxon>
        <taxon>Peronosporomycetes</taxon>
        <taxon>Pythiales</taxon>
        <taxon>Pythiaceae</taxon>
        <taxon>Globisporangium</taxon>
    </lineage>
</organism>
<dbReference type="HOGENOM" id="CLU_118340_0_0_1"/>
<name>K3WN18_GLOUD</name>
<evidence type="ECO:0008006" key="3">
    <source>
        <dbReference type="Google" id="ProtNLM"/>
    </source>
</evidence>
<protein>
    <recommendedName>
        <fullName evidence="3">Transposase</fullName>
    </recommendedName>
</protein>
<dbReference type="AlphaFoldDB" id="K3WN18"/>
<evidence type="ECO:0000313" key="1">
    <source>
        <dbReference type="EnsemblProtists" id="PYU1_T006360"/>
    </source>
</evidence>
<dbReference type="OMA" id="KECPAGP"/>
<reference evidence="1" key="3">
    <citation type="submission" date="2015-02" db="UniProtKB">
        <authorList>
            <consortium name="EnsemblProtists"/>
        </authorList>
    </citation>
    <scope>IDENTIFICATION</scope>
    <source>
        <strain evidence="1">DAOM BR144</strain>
    </source>
</reference>
<dbReference type="Proteomes" id="UP000019132">
    <property type="component" value="Unassembled WGS sequence"/>
</dbReference>
<dbReference type="VEuPathDB" id="FungiDB:PYU1_G006348"/>
<keyword evidence="2" id="KW-1185">Reference proteome</keyword>
<dbReference type="InParanoid" id="K3WN18"/>
<dbReference type="EMBL" id="GL376604">
    <property type="status" value="NOT_ANNOTATED_CDS"/>
    <property type="molecule type" value="Genomic_DNA"/>
</dbReference>
<dbReference type="EnsemblProtists" id="PYU1_T006360">
    <property type="protein sequence ID" value="PYU1_T006360"/>
    <property type="gene ID" value="PYU1_G006348"/>
</dbReference>
<reference evidence="2" key="1">
    <citation type="journal article" date="2010" name="Genome Biol.">
        <title>Genome sequence of the necrotrophic plant pathogen Pythium ultimum reveals original pathogenicity mechanisms and effector repertoire.</title>
        <authorList>
            <person name="Levesque C.A."/>
            <person name="Brouwer H."/>
            <person name="Cano L."/>
            <person name="Hamilton J.P."/>
            <person name="Holt C."/>
            <person name="Huitema E."/>
            <person name="Raffaele S."/>
            <person name="Robideau G.P."/>
            <person name="Thines M."/>
            <person name="Win J."/>
            <person name="Zerillo M.M."/>
            <person name="Beakes G.W."/>
            <person name="Boore J.L."/>
            <person name="Busam D."/>
            <person name="Dumas B."/>
            <person name="Ferriera S."/>
            <person name="Fuerstenberg S.I."/>
            <person name="Gachon C.M."/>
            <person name="Gaulin E."/>
            <person name="Govers F."/>
            <person name="Grenville-Briggs L."/>
            <person name="Horner N."/>
            <person name="Hostetler J."/>
            <person name="Jiang R.H."/>
            <person name="Johnson J."/>
            <person name="Krajaejun T."/>
            <person name="Lin H."/>
            <person name="Meijer H.J."/>
            <person name="Moore B."/>
            <person name="Morris P."/>
            <person name="Phuntmart V."/>
            <person name="Puiu D."/>
            <person name="Shetty J."/>
            <person name="Stajich J.E."/>
            <person name="Tripathy S."/>
            <person name="Wawra S."/>
            <person name="van West P."/>
            <person name="Whitty B.R."/>
            <person name="Coutinho P.M."/>
            <person name="Henrissat B."/>
            <person name="Martin F."/>
            <person name="Thomas P.D."/>
            <person name="Tyler B.M."/>
            <person name="De Vries R.P."/>
            <person name="Kamoun S."/>
            <person name="Yandell M."/>
            <person name="Tisserat N."/>
            <person name="Buell C.R."/>
        </authorList>
    </citation>
    <scope>NUCLEOTIDE SEQUENCE</scope>
    <source>
        <strain evidence="2">DAOM:BR144</strain>
    </source>
</reference>
<proteinExistence type="predicted"/>
<accession>K3WN18</accession>
<dbReference type="eggNOG" id="ENOG502SHI0">
    <property type="taxonomic scope" value="Eukaryota"/>
</dbReference>